<dbReference type="Proteomes" id="UP001556653">
    <property type="component" value="Unassembled WGS sequence"/>
</dbReference>
<dbReference type="Gene3D" id="3.30.50.20">
    <property type="entry name" value="prophage-derive protein ybcO"/>
    <property type="match status" value="1"/>
</dbReference>
<dbReference type="InterPro" id="IPR036280">
    <property type="entry name" value="Multihaem_cyt_sf"/>
</dbReference>
<dbReference type="InterPro" id="IPR010774">
    <property type="entry name" value="YbcO"/>
</dbReference>
<name>A0ABV3S6U1_9GAMM</name>
<evidence type="ECO:0000313" key="1">
    <source>
        <dbReference type="EMBL" id="MEX0385844.1"/>
    </source>
</evidence>
<organism evidence="1 2">
    <name type="scientific">Spiribacter onubensis</name>
    <dbReference type="NCBI Taxonomy" id="3122420"/>
    <lineage>
        <taxon>Bacteria</taxon>
        <taxon>Pseudomonadati</taxon>
        <taxon>Pseudomonadota</taxon>
        <taxon>Gammaproteobacteria</taxon>
        <taxon>Chromatiales</taxon>
        <taxon>Ectothiorhodospiraceae</taxon>
        <taxon>Spiribacter</taxon>
    </lineage>
</organism>
<reference evidence="1 2" key="1">
    <citation type="submission" date="2024-02" db="EMBL/GenBank/DDBJ databases">
        <title>New especies of Spiribacter isolated from saline water.</title>
        <authorList>
            <person name="Leon M.J."/>
            <person name="De La Haba R."/>
            <person name="Sanchez-Porro C."/>
            <person name="Ventosa A."/>
        </authorList>
    </citation>
    <scope>NUCLEOTIDE SEQUENCE [LARGE SCALE GENOMIC DNA]</scope>
    <source>
        <strain evidence="2">ag22IC4-227</strain>
    </source>
</reference>
<sequence>MLHKSNPVRSKKLRESARGEHCTLRLPGHCNGNPETSVLCHLPHGVRGVGIKASDDHAVIACSGCHDALDKRALVKISQGELYECMVRAMAETHAIWREKELVTYA</sequence>
<gene>
    <name evidence="1" type="ORF">V6X64_02395</name>
</gene>
<dbReference type="Pfam" id="PF07102">
    <property type="entry name" value="YbcO"/>
    <property type="match status" value="1"/>
</dbReference>
<dbReference type="EMBL" id="JBAKFJ010000001">
    <property type="protein sequence ID" value="MEX0385844.1"/>
    <property type="molecule type" value="Genomic_DNA"/>
</dbReference>
<proteinExistence type="predicted"/>
<accession>A0ABV3S6U1</accession>
<dbReference type="SUPFAM" id="SSF48695">
    <property type="entry name" value="Multiheme cytochromes"/>
    <property type="match status" value="1"/>
</dbReference>
<protein>
    <submittedName>
        <fullName evidence="1">Nuclease domain-containing protein</fullName>
    </submittedName>
</protein>
<comment type="caution">
    <text evidence="1">The sequence shown here is derived from an EMBL/GenBank/DDBJ whole genome shotgun (WGS) entry which is preliminary data.</text>
</comment>
<dbReference type="RefSeq" id="WP_367966325.1">
    <property type="nucleotide sequence ID" value="NZ_JBAKFJ010000001.1"/>
</dbReference>
<evidence type="ECO:0000313" key="2">
    <source>
        <dbReference type="Proteomes" id="UP001556653"/>
    </source>
</evidence>
<keyword evidence="2" id="KW-1185">Reference proteome</keyword>